<evidence type="ECO:0000313" key="2">
    <source>
        <dbReference type="EMBL" id="SIQ65956.1"/>
    </source>
</evidence>
<feature type="signal peptide" evidence="1">
    <location>
        <begin position="1"/>
        <end position="20"/>
    </location>
</feature>
<feature type="chain" id="PRO_5012275174" description="Outer membrane protein beta-barrel domain-containing protein" evidence="1">
    <location>
        <begin position="21"/>
        <end position="181"/>
    </location>
</feature>
<dbReference type="SUPFAM" id="SSF56925">
    <property type="entry name" value="OMPA-like"/>
    <property type="match status" value="1"/>
</dbReference>
<sequence length="181" mass="19880">MKKKLLILCFSLCLAGAAQAQDSLQVKPQVSAPYKLAVGMRYATGPQGADLGITAKYFIGKQSAWEAYSDLNPESRYFLASLSYIWQPKLATSDRVRPYAGVGVGLLKTNNPSPAHFDGPASYTNPVGIASFGFEYSLKKIPLAISLDYRSTFMRYGRATPRYVDLIRSSNAGIGLKYTFR</sequence>
<dbReference type="EMBL" id="FTNM01000001">
    <property type="protein sequence ID" value="SIQ65956.1"/>
    <property type="molecule type" value="Genomic_DNA"/>
</dbReference>
<accession>A0A1N6UKV8</accession>
<dbReference type="STRING" id="1077936.SAMN05421545_0926"/>
<dbReference type="InterPro" id="IPR011250">
    <property type="entry name" value="OMP/PagP_B-barrel"/>
</dbReference>
<dbReference type="Gene3D" id="2.40.160.20">
    <property type="match status" value="1"/>
</dbReference>
<organism evidence="2 3">
    <name type="scientific">Pontibacter lucknowensis</name>
    <dbReference type="NCBI Taxonomy" id="1077936"/>
    <lineage>
        <taxon>Bacteria</taxon>
        <taxon>Pseudomonadati</taxon>
        <taxon>Bacteroidota</taxon>
        <taxon>Cytophagia</taxon>
        <taxon>Cytophagales</taxon>
        <taxon>Hymenobacteraceae</taxon>
        <taxon>Pontibacter</taxon>
    </lineage>
</organism>
<name>A0A1N6UKV8_9BACT</name>
<gene>
    <name evidence="2" type="ORF">SAMN05421545_0926</name>
</gene>
<proteinExistence type="predicted"/>
<keyword evidence="3" id="KW-1185">Reference proteome</keyword>
<dbReference type="AlphaFoldDB" id="A0A1N6UKV8"/>
<dbReference type="RefSeq" id="WP_076421284.1">
    <property type="nucleotide sequence ID" value="NZ_FTNM01000001.1"/>
</dbReference>
<evidence type="ECO:0000313" key="3">
    <source>
        <dbReference type="Proteomes" id="UP000185924"/>
    </source>
</evidence>
<evidence type="ECO:0008006" key="4">
    <source>
        <dbReference type="Google" id="ProtNLM"/>
    </source>
</evidence>
<protein>
    <recommendedName>
        <fullName evidence="4">Outer membrane protein beta-barrel domain-containing protein</fullName>
    </recommendedName>
</protein>
<dbReference type="Proteomes" id="UP000185924">
    <property type="component" value="Unassembled WGS sequence"/>
</dbReference>
<keyword evidence="1" id="KW-0732">Signal</keyword>
<reference evidence="3" key="1">
    <citation type="submission" date="2017-01" db="EMBL/GenBank/DDBJ databases">
        <authorList>
            <person name="Varghese N."/>
            <person name="Submissions S."/>
        </authorList>
    </citation>
    <scope>NUCLEOTIDE SEQUENCE [LARGE SCALE GENOMIC DNA]</scope>
    <source>
        <strain evidence="3">DM9</strain>
    </source>
</reference>
<evidence type="ECO:0000256" key="1">
    <source>
        <dbReference type="SAM" id="SignalP"/>
    </source>
</evidence>
<dbReference type="OrthoDB" id="851648at2"/>